<dbReference type="GO" id="GO:0003677">
    <property type="term" value="F:DNA binding"/>
    <property type="evidence" value="ECO:0007669"/>
    <property type="project" value="UniProtKB-KW"/>
</dbReference>
<proteinExistence type="predicted"/>
<dbReference type="SUPFAM" id="SSF142906">
    <property type="entry name" value="YjbR-like"/>
    <property type="match status" value="1"/>
</dbReference>
<reference evidence="1" key="1">
    <citation type="submission" date="2023-06" db="EMBL/GenBank/DDBJ databases">
        <title>Cytophagales bacterium Strain LB-30, isolated from soil.</title>
        <authorList>
            <person name="Liu B."/>
        </authorList>
    </citation>
    <scope>NUCLEOTIDE SEQUENCE</scope>
    <source>
        <strain evidence="1">LB-30</strain>
    </source>
</reference>
<dbReference type="Proteomes" id="UP001168552">
    <property type="component" value="Unassembled WGS sequence"/>
</dbReference>
<dbReference type="InterPro" id="IPR058532">
    <property type="entry name" value="YjbR/MT2646/Rv2570-like"/>
</dbReference>
<protein>
    <submittedName>
        <fullName evidence="1">MmcQ/YjbR family DNA-binding protein</fullName>
    </submittedName>
</protein>
<dbReference type="InterPro" id="IPR038056">
    <property type="entry name" value="YjbR-like_sf"/>
</dbReference>
<dbReference type="InterPro" id="IPR007351">
    <property type="entry name" value="YjbR"/>
</dbReference>
<gene>
    <name evidence="1" type="ORF">QWY31_06710</name>
</gene>
<organism evidence="1 2">
    <name type="scientific">Shiella aurantiaca</name>
    <dbReference type="NCBI Taxonomy" id="3058365"/>
    <lineage>
        <taxon>Bacteria</taxon>
        <taxon>Pseudomonadati</taxon>
        <taxon>Bacteroidota</taxon>
        <taxon>Cytophagia</taxon>
        <taxon>Cytophagales</taxon>
        <taxon>Shiellaceae</taxon>
        <taxon>Shiella</taxon>
    </lineage>
</organism>
<name>A0ABT8F489_9BACT</name>
<dbReference type="EMBL" id="JAUHJS010000003">
    <property type="protein sequence ID" value="MDN4165184.1"/>
    <property type="molecule type" value="Genomic_DNA"/>
</dbReference>
<dbReference type="PANTHER" id="PTHR35145:SF1">
    <property type="entry name" value="CYTOPLASMIC PROTEIN"/>
    <property type="match status" value="1"/>
</dbReference>
<dbReference type="Gene3D" id="3.90.1150.30">
    <property type="match status" value="1"/>
</dbReference>
<evidence type="ECO:0000313" key="2">
    <source>
        <dbReference type="Proteomes" id="UP001168552"/>
    </source>
</evidence>
<keyword evidence="2" id="KW-1185">Reference proteome</keyword>
<dbReference type="RefSeq" id="WP_320003712.1">
    <property type="nucleotide sequence ID" value="NZ_JAUHJS010000003.1"/>
</dbReference>
<comment type="caution">
    <text evidence="1">The sequence shown here is derived from an EMBL/GenBank/DDBJ whole genome shotgun (WGS) entry which is preliminary data.</text>
</comment>
<sequence>MDIESYRDYCLAKKGVSEGFPFDEKTLVFKVGGKMFALTDVDLFESINLKCEPEYAIELRAEYAGIVAGYHMSKTHWNTVKVNQDVPDALLIKLIDLSYDLVYQSLPKSKREEIEKGA</sequence>
<dbReference type="PANTHER" id="PTHR35145">
    <property type="entry name" value="CYTOPLASMIC PROTEIN-RELATED"/>
    <property type="match status" value="1"/>
</dbReference>
<keyword evidence="1" id="KW-0238">DNA-binding</keyword>
<accession>A0ABT8F489</accession>
<evidence type="ECO:0000313" key="1">
    <source>
        <dbReference type="EMBL" id="MDN4165184.1"/>
    </source>
</evidence>
<dbReference type="Pfam" id="PF04237">
    <property type="entry name" value="YjbR"/>
    <property type="match status" value="1"/>
</dbReference>